<keyword evidence="4" id="KW-1185">Reference proteome</keyword>
<protein>
    <submittedName>
        <fullName evidence="1">Uncharacterized protein</fullName>
    </submittedName>
</protein>
<dbReference type="InterPro" id="IPR036866">
    <property type="entry name" value="RibonucZ/Hydroxyglut_hydro"/>
</dbReference>
<proteinExistence type="predicted"/>
<comment type="caution">
    <text evidence="1">The sequence shown here is derived from an EMBL/GenBank/DDBJ whole genome shotgun (WGS) entry which is preliminary data.</text>
</comment>
<evidence type="ECO:0000313" key="2">
    <source>
        <dbReference type="EMBL" id="MFC6762979.1"/>
    </source>
</evidence>
<dbReference type="Proteomes" id="UP001596353">
    <property type="component" value="Unassembled WGS sequence"/>
</dbReference>
<reference evidence="1" key="1">
    <citation type="journal article" date="2014" name="Int. J. Syst. Evol. Microbiol.">
        <title>Complete genome of a new Firmicutes species belonging to the dominant human colonic microbiota ('Ruminococcus bicirculans') reveals two chromosomes and a selective capacity to utilize plant glucans.</title>
        <authorList>
            <consortium name="NISC Comparative Sequencing Program"/>
            <person name="Wegmann U."/>
            <person name="Louis P."/>
            <person name="Goesmann A."/>
            <person name="Henrissat B."/>
            <person name="Duncan S.H."/>
            <person name="Flint H.J."/>
        </authorList>
    </citation>
    <scope>NUCLEOTIDE SEQUENCE</scope>
    <source>
        <strain evidence="1">NBRC 109054</strain>
    </source>
</reference>
<name>A0ABW2BB58_9RHOB</name>
<gene>
    <name evidence="1" type="ORF">ACFQFQ_29135</name>
    <name evidence="2" type="ORF">ACFQFQ_30675</name>
    <name evidence="3" type="ORF">ACFQFQ_32830</name>
</gene>
<sequence length="84" mass="9138">MTKRSMFHTEPEPCRARAEQVAEGILRIVASNPGKMTYHGTNSDIIDTPDGRFILDPGAAEDSAHFEAIVENLGGNPAGILKRF</sequence>
<reference evidence="4" key="2">
    <citation type="journal article" date="2019" name="Int. J. Syst. Evol. Microbiol.">
        <title>The Global Catalogue of Microorganisms (GCM) 10K type strain sequencing project: providing services to taxonomists for standard genome sequencing and annotation.</title>
        <authorList>
            <consortium name="The Broad Institute Genomics Platform"/>
            <consortium name="The Broad Institute Genome Sequencing Center for Infectious Disease"/>
            <person name="Wu L."/>
            <person name="Ma J."/>
        </authorList>
    </citation>
    <scope>NUCLEOTIDE SEQUENCE [LARGE SCALE GENOMIC DNA]</scope>
    <source>
        <strain evidence="4">CCUG 66188</strain>
    </source>
</reference>
<accession>A0ABW2BB58</accession>
<evidence type="ECO:0000313" key="1">
    <source>
        <dbReference type="EMBL" id="MFC6762723.1"/>
    </source>
</evidence>
<dbReference type="EMBL" id="JBHSWG010000007">
    <property type="protein sequence ID" value="MFC6762979.1"/>
    <property type="molecule type" value="Genomic_DNA"/>
</dbReference>
<organism evidence="1 4">
    <name type="scientific">Sulfitobacter porphyrae</name>
    <dbReference type="NCBI Taxonomy" id="1246864"/>
    <lineage>
        <taxon>Bacteria</taxon>
        <taxon>Pseudomonadati</taxon>
        <taxon>Pseudomonadota</taxon>
        <taxon>Alphaproteobacteria</taxon>
        <taxon>Rhodobacterales</taxon>
        <taxon>Roseobacteraceae</taxon>
        <taxon>Sulfitobacter</taxon>
    </lineage>
</organism>
<evidence type="ECO:0000313" key="4">
    <source>
        <dbReference type="Proteomes" id="UP001596353"/>
    </source>
</evidence>
<reference evidence="1" key="3">
    <citation type="submission" date="2024-09" db="EMBL/GenBank/DDBJ databases">
        <authorList>
            <person name="Sun Q."/>
            <person name="Mori K."/>
        </authorList>
    </citation>
    <scope>NUCLEOTIDE SEQUENCE</scope>
    <source>
        <strain evidence="1">NBRC 109054</strain>
    </source>
</reference>
<dbReference type="EMBL" id="JBHSWG010000005">
    <property type="protein sequence ID" value="MFC6762723.1"/>
    <property type="molecule type" value="Genomic_DNA"/>
</dbReference>
<dbReference type="Gene3D" id="3.60.15.10">
    <property type="entry name" value="Ribonuclease Z/Hydroxyacylglutathione hydrolase-like"/>
    <property type="match status" value="1"/>
</dbReference>
<evidence type="ECO:0000313" key="3">
    <source>
        <dbReference type="EMBL" id="MFC6763315.1"/>
    </source>
</evidence>
<dbReference type="EMBL" id="JBHSWG010000010">
    <property type="protein sequence ID" value="MFC6763315.1"/>
    <property type="molecule type" value="Genomic_DNA"/>
</dbReference>
<dbReference type="SUPFAM" id="SSF56281">
    <property type="entry name" value="Metallo-hydrolase/oxidoreductase"/>
    <property type="match status" value="1"/>
</dbReference>